<dbReference type="RefSeq" id="WP_246177163.1">
    <property type="nucleotide sequence ID" value="NZ_BHZD01000001.1"/>
</dbReference>
<dbReference type="GO" id="GO:0010333">
    <property type="term" value="F:terpene synthase activity"/>
    <property type="evidence" value="ECO:0007669"/>
    <property type="project" value="InterPro"/>
</dbReference>
<dbReference type="InterPro" id="IPR034686">
    <property type="entry name" value="Terpene_cyclase-like_2"/>
</dbReference>
<evidence type="ECO:0000313" key="10">
    <source>
        <dbReference type="Proteomes" id="UP000286746"/>
    </source>
</evidence>
<feature type="compositionally biased region" description="Pro residues" evidence="8">
    <location>
        <begin position="36"/>
        <end position="52"/>
    </location>
</feature>
<dbReference type="Gene3D" id="1.10.600.10">
    <property type="entry name" value="Farnesyl Diphosphate Synthase"/>
    <property type="match status" value="1"/>
</dbReference>
<dbReference type="EC" id="4.2.3.-" evidence="7"/>
<dbReference type="SFLD" id="SFLDG01020">
    <property type="entry name" value="Terpene_Cyclase_Like_2"/>
    <property type="match status" value="1"/>
</dbReference>
<comment type="similarity">
    <text evidence="6">Belongs to the terpene synthase family. 2-methylisoborneol synthase subfamily.</text>
</comment>
<accession>A0A401VV48</accession>
<feature type="compositionally biased region" description="Pro residues" evidence="8">
    <location>
        <begin position="72"/>
        <end position="86"/>
    </location>
</feature>
<keyword evidence="10" id="KW-1185">Reference proteome</keyword>
<dbReference type="PANTHER" id="PTHR35201:SF4">
    <property type="entry name" value="BETA-PINACENE SYNTHASE-RELATED"/>
    <property type="match status" value="1"/>
</dbReference>
<comment type="caution">
    <text evidence="9">The sequence shown here is derived from an EMBL/GenBank/DDBJ whole genome shotgun (WGS) entry which is preliminary data.</text>
</comment>
<evidence type="ECO:0000256" key="8">
    <source>
        <dbReference type="SAM" id="MobiDB-lite"/>
    </source>
</evidence>
<sequence>MSLLSRMFAAPAVDEVADEVSAALSGLACPEEREPVAPPCEPAAALPAPPAERPWLPDGPTGLGTSAARALLPPPAEPDRPAPGPADGPGTGAGPRPGDPVPGLYCPPAVPADPAKVAEVDRRLEAWAHDLDLFPPEWAGDFAGFQVGRAVVLQHPAAASLERLVVAGKLLVAENVVDDCYCEDYGGSPIGLGGRLIIAQSALDPLHSADGYQQQWHEGLGADAPLRSYADAMRAFREIASPSQVTRFVHDMARLHLGYLAEGAWAQTRTTPPVWKYLVMRQFNNFRPCLSIVDAVDGYELSEPFYSRPEVQRVTALACNATTLVNDLYSFTKEMAVDEHHLNLPVVIAAEDRGGLKEAYLKAVDIHNEIMHAFENEAAVLAAHNPVLARYTTGLAAWVAGNHEWHHTNTYRYSLPNYW</sequence>
<comment type="catalytic activity">
    <reaction evidence="5">
        <text>(E)-2-methylgeranyl diphosphate + H2O = 2-methylisoborneol + diphosphate</text>
        <dbReference type="Rhea" id="RHEA:32571"/>
        <dbReference type="ChEBI" id="CHEBI:15377"/>
        <dbReference type="ChEBI" id="CHEBI:33019"/>
        <dbReference type="ChEBI" id="CHEBI:61984"/>
        <dbReference type="ChEBI" id="CHEBI:61987"/>
        <dbReference type="EC" id="4.2.3.118"/>
    </reaction>
</comment>
<dbReference type="Pfam" id="PF19086">
    <property type="entry name" value="Terpene_syn_C_2"/>
    <property type="match status" value="1"/>
</dbReference>
<evidence type="ECO:0000313" key="9">
    <source>
        <dbReference type="EMBL" id="GCD40911.1"/>
    </source>
</evidence>
<dbReference type="SFLD" id="SFLDS00005">
    <property type="entry name" value="Isoprenoid_Synthase_Type_I"/>
    <property type="match status" value="1"/>
</dbReference>
<keyword evidence="2 7" id="KW-0479">Metal-binding</keyword>
<dbReference type="AlphaFoldDB" id="A0A401VV48"/>
<proteinExistence type="inferred from homology"/>
<keyword evidence="4 7" id="KW-0456">Lyase</keyword>
<dbReference type="NCBIfam" id="NF041167">
    <property type="entry name" value="f2_encap_cargo2"/>
    <property type="match status" value="1"/>
</dbReference>
<protein>
    <recommendedName>
        <fullName evidence="7">Terpene synthase</fullName>
        <ecNumber evidence="7">4.2.3.-</ecNumber>
    </recommendedName>
</protein>
<evidence type="ECO:0000256" key="4">
    <source>
        <dbReference type="ARBA" id="ARBA00023239"/>
    </source>
</evidence>
<name>A0A401VV48_STREY</name>
<dbReference type="GO" id="GO:0046872">
    <property type="term" value="F:metal ion binding"/>
    <property type="evidence" value="ECO:0007669"/>
    <property type="project" value="UniProtKB-KW"/>
</dbReference>
<reference evidence="9 10" key="1">
    <citation type="submission" date="2018-11" db="EMBL/GenBank/DDBJ databases">
        <title>Whole genome sequence of Streptomyces paromomycinus NBRC 15454(T).</title>
        <authorList>
            <person name="Komaki H."/>
            <person name="Tamura T."/>
        </authorList>
    </citation>
    <scope>NUCLEOTIDE SEQUENCE [LARGE SCALE GENOMIC DNA]</scope>
    <source>
        <strain evidence="9 10">NBRC 15454</strain>
    </source>
</reference>
<dbReference type="PANTHER" id="PTHR35201">
    <property type="entry name" value="TERPENE SYNTHASE"/>
    <property type="match status" value="1"/>
</dbReference>
<evidence type="ECO:0000256" key="6">
    <source>
        <dbReference type="ARBA" id="ARBA00035653"/>
    </source>
</evidence>
<dbReference type="InterPro" id="IPR047945">
    <property type="entry name" value="MIB_synthase"/>
</dbReference>
<gene>
    <name evidence="9" type="ORF">GKJPGBOP_00564</name>
</gene>
<evidence type="ECO:0000256" key="3">
    <source>
        <dbReference type="ARBA" id="ARBA00022842"/>
    </source>
</evidence>
<dbReference type="GO" id="GO:0042214">
    <property type="term" value="P:terpene metabolic process"/>
    <property type="evidence" value="ECO:0007669"/>
    <property type="project" value="InterPro"/>
</dbReference>
<evidence type="ECO:0000256" key="7">
    <source>
        <dbReference type="RuleBase" id="RU366034"/>
    </source>
</evidence>
<dbReference type="InterPro" id="IPR008949">
    <property type="entry name" value="Isoprenoid_synthase_dom_sf"/>
</dbReference>
<organism evidence="9 10">
    <name type="scientific">Streptomyces paromomycinus</name>
    <name type="common">Streptomyces rimosus subsp. paromomycinus</name>
    <dbReference type="NCBI Taxonomy" id="92743"/>
    <lineage>
        <taxon>Bacteria</taxon>
        <taxon>Bacillati</taxon>
        <taxon>Actinomycetota</taxon>
        <taxon>Actinomycetes</taxon>
        <taxon>Kitasatosporales</taxon>
        <taxon>Streptomycetaceae</taxon>
        <taxon>Streptomyces</taxon>
    </lineage>
</organism>
<keyword evidence="3 7" id="KW-0460">Magnesium</keyword>
<dbReference type="SUPFAM" id="SSF48576">
    <property type="entry name" value="Terpenoid synthases"/>
    <property type="match status" value="1"/>
</dbReference>
<dbReference type="EMBL" id="BHZD01000001">
    <property type="protein sequence ID" value="GCD40911.1"/>
    <property type="molecule type" value="Genomic_DNA"/>
</dbReference>
<evidence type="ECO:0000256" key="1">
    <source>
        <dbReference type="ARBA" id="ARBA00001946"/>
    </source>
</evidence>
<dbReference type="Proteomes" id="UP000286746">
    <property type="component" value="Unassembled WGS sequence"/>
</dbReference>
<comment type="cofactor">
    <cofactor evidence="1 7">
        <name>Mg(2+)</name>
        <dbReference type="ChEBI" id="CHEBI:18420"/>
    </cofactor>
</comment>
<evidence type="ECO:0000256" key="5">
    <source>
        <dbReference type="ARBA" id="ARBA00035573"/>
    </source>
</evidence>
<feature type="region of interest" description="Disordered" evidence="8">
    <location>
        <begin position="31"/>
        <end position="106"/>
    </location>
</feature>
<evidence type="ECO:0000256" key="2">
    <source>
        <dbReference type="ARBA" id="ARBA00022723"/>
    </source>
</evidence>